<dbReference type="EMBL" id="JABFAD010000006">
    <property type="protein sequence ID" value="MBA0799551.1"/>
    <property type="molecule type" value="Genomic_DNA"/>
</dbReference>
<sequence length="140" mass="14789">MAITSGITRATKSDSEWLAAEAKALMETGWWSNYSRAENHCTWPGIRCNAGSVVEIDLGGHGLNGNITPQIGALSELQILNLSSNSLTGELPSSLGNLTQLAVLDLSNNRLVGPIPSSVNNLTNLSSLFLQSNQLNGSIP</sequence>
<dbReference type="PANTHER" id="PTHR47986">
    <property type="entry name" value="OSJNBA0070M12.3 PROTEIN"/>
    <property type="match status" value="1"/>
</dbReference>
<comment type="subcellular location">
    <subcellularLocation>
        <location evidence="1">Membrane</location>
        <topology evidence="1">Single-pass membrane protein</topology>
    </subcellularLocation>
</comment>
<dbReference type="PRINTS" id="PR00019">
    <property type="entry name" value="LEURICHRPT"/>
</dbReference>
<dbReference type="GO" id="GO:0016020">
    <property type="term" value="C:membrane"/>
    <property type="evidence" value="ECO:0007669"/>
    <property type="project" value="UniProtKB-SubCell"/>
</dbReference>
<comment type="caution">
    <text evidence="10">The sequence shown here is derived from an EMBL/GenBank/DDBJ whole genome shotgun (WGS) entry which is preliminary data.</text>
</comment>
<keyword evidence="11" id="KW-1185">Reference proteome</keyword>
<dbReference type="InterPro" id="IPR032675">
    <property type="entry name" value="LRR_dom_sf"/>
</dbReference>
<keyword evidence="2" id="KW-0433">Leucine-rich repeat</keyword>
<evidence type="ECO:0000256" key="5">
    <source>
        <dbReference type="ARBA" id="ARBA00022737"/>
    </source>
</evidence>
<keyword evidence="5" id="KW-0677">Repeat</keyword>
<feature type="non-terminal residue" evidence="10">
    <location>
        <position position="1"/>
    </location>
</feature>
<evidence type="ECO:0000313" key="11">
    <source>
        <dbReference type="Proteomes" id="UP000593560"/>
    </source>
</evidence>
<gene>
    <name evidence="10" type="ORF">Gohar_010062</name>
</gene>
<dbReference type="FunFam" id="3.80.10.10:FF:000400">
    <property type="entry name" value="Nuclear pore complex protein NUP107"/>
    <property type="match status" value="1"/>
</dbReference>
<dbReference type="InterPro" id="IPR052422">
    <property type="entry name" value="Auxin_Ser/Thr_Kinase"/>
</dbReference>
<dbReference type="Pfam" id="PF13855">
    <property type="entry name" value="LRR_8"/>
    <property type="match status" value="1"/>
</dbReference>
<reference evidence="10 11" key="1">
    <citation type="journal article" date="2019" name="Genome Biol. Evol.">
        <title>Insights into the evolution of the New World diploid cottons (Gossypium, subgenus Houzingenia) based on genome sequencing.</title>
        <authorList>
            <person name="Grover C.E."/>
            <person name="Arick M.A. 2nd"/>
            <person name="Thrash A."/>
            <person name="Conover J.L."/>
            <person name="Sanders W.S."/>
            <person name="Peterson D.G."/>
            <person name="Frelichowski J.E."/>
            <person name="Scheffler J.A."/>
            <person name="Scheffler B.E."/>
            <person name="Wendel J.F."/>
        </authorList>
    </citation>
    <scope>NUCLEOTIDE SEQUENCE [LARGE SCALE GENOMIC DNA]</scope>
    <source>
        <strain evidence="10">0</strain>
        <tissue evidence="10">Leaf</tissue>
    </source>
</reference>
<evidence type="ECO:0000256" key="8">
    <source>
        <dbReference type="ARBA" id="ARBA00023170"/>
    </source>
</evidence>
<keyword evidence="7" id="KW-0472">Membrane</keyword>
<keyword evidence="6" id="KW-1133">Transmembrane helix</keyword>
<dbReference type="PANTHER" id="PTHR47986:SF1">
    <property type="entry name" value="OS04G0685900 PROTEIN"/>
    <property type="match status" value="1"/>
</dbReference>
<evidence type="ECO:0000256" key="9">
    <source>
        <dbReference type="ARBA" id="ARBA00023180"/>
    </source>
</evidence>
<evidence type="ECO:0008006" key="12">
    <source>
        <dbReference type="Google" id="ProtNLM"/>
    </source>
</evidence>
<dbReference type="AlphaFoldDB" id="A0A7J9GPP9"/>
<evidence type="ECO:0000313" key="10">
    <source>
        <dbReference type="EMBL" id="MBA0799551.1"/>
    </source>
</evidence>
<evidence type="ECO:0000256" key="6">
    <source>
        <dbReference type="ARBA" id="ARBA00022989"/>
    </source>
</evidence>
<organism evidence="10 11">
    <name type="scientific">Gossypium harknessii</name>
    <dbReference type="NCBI Taxonomy" id="34285"/>
    <lineage>
        <taxon>Eukaryota</taxon>
        <taxon>Viridiplantae</taxon>
        <taxon>Streptophyta</taxon>
        <taxon>Embryophyta</taxon>
        <taxon>Tracheophyta</taxon>
        <taxon>Spermatophyta</taxon>
        <taxon>Magnoliopsida</taxon>
        <taxon>eudicotyledons</taxon>
        <taxon>Gunneridae</taxon>
        <taxon>Pentapetalae</taxon>
        <taxon>rosids</taxon>
        <taxon>malvids</taxon>
        <taxon>Malvales</taxon>
        <taxon>Malvaceae</taxon>
        <taxon>Malvoideae</taxon>
        <taxon>Gossypium</taxon>
    </lineage>
</organism>
<accession>A0A7J9GPP9</accession>
<keyword evidence="3" id="KW-0812">Transmembrane</keyword>
<dbReference type="InterPro" id="IPR001611">
    <property type="entry name" value="Leu-rich_rpt"/>
</dbReference>
<keyword evidence="4" id="KW-0732">Signal</keyword>
<evidence type="ECO:0000256" key="7">
    <source>
        <dbReference type="ARBA" id="ARBA00023136"/>
    </source>
</evidence>
<keyword evidence="9" id="KW-0325">Glycoprotein</keyword>
<evidence type="ECO:0000256" key="1">
    <source>
        <dbReference type="ARBA" id="ARBA00004167"/>
    </source>
</evidence>
<proteinExistence type="predicted"/>
<dbReference type="Gene3D" id="3.80.10.10">
    <property type="entry name" value="Ribonuclease Inhibitor"/>
    <property type="match status" value="1"/>
</dbReference>
<keyword evidence="8" id="KW-0675">Receptor</keyword>
<dbReference type="SUPFAM" id="SSF52058">
    <property type="entry name" value="L domain-like"/>
    <property type="match status" value="1"/>
</dbReference>
<name>A0A7J9GPP9_9ROSI</name>
<evidence type="ECO:0000256" key="2">
    <source>
        <dbReference type="ARBA" id="ARBA00022614"/>
    </source>
</evidence>
<protein>
    <recommendedName>
        <fullName evidence="12">Leucine-rich repeat-containing N-terminal plant-type domain-containing protein</fullName>
    </recommendedName>
</protein>
<evidence type="ECO:0000256" key="3">
    <source>
        <dbReference type="ARBA" id="ARBA00022692"/>
    </source>
</evidence>
<dbReference type="Proteomes" id="UP000593560">
    <property type="component" value="Unassembled WGS sequence"/>
</dbReference>
<dbReference type="OrthoDB" id="1001784at2759"/>
<evidence type="ECO:0000256" key="4">
    <source>
        <dbReference type="ARBA" id="ARBA00022729"/>
    </source>
</evidence>